<protein>
    <submittedName>
        <fullName evidence="1">Structural glycoprotein p40</fullName>
    </submittedName>
</protein>
<reference evidence="1" key="1">
    <citation type="journal article" date="2014" name="PLoS ONE">
        <title>Transcriptome-Based Identification of ABC Transporters in the Western Tarnished Plant Bug Lygus hesperus.</title>
        <authorList>
            <person name="Hull J.J."/>
            <person name="Chaney K."/>
            <person name="Geib S.M."/>
            <person name="Fabrick J.A."/>
            <person name="Brent C.S."/>
            <person name="Walsh D."/>
            <person name="Lavine L.C."/>
        </authorList>
    </citation>
    <scope>NUCLEOTIDE SEQUENCE</scope>
</reference>
<organism evidence="1">
    <name type="scientific">Lygus hesperus</name>
    <name type="common">Western plant bug</name>
    <dbReference type="NCBI Taxonomy" id="30085"/>
    <lineage>
        <taxon>Eukaryota</taxon>
        <taxon>Metazoa</taxon>
        <taxon>Ecdysozoa</taxon>
        <taxon>Arthropoda</taxon>
        <taxon>Hexapoda</taxon>
        <taxon>Insecta</taxon>
        <taxon>Pterygota</taxon>
        <taxon>Neoptera</taxon>
        <taxon>Paraneoptera</taxon>
        <taxon>Hemiptera</taxon>
        <taxon>Heteroptera</taxon>
        <taxon>Panheteroptera</taxon>
        <taxon>Cimicomorpha</taxon>
        <taxon>Miridae</taxon>
        <taxon>Mirini</taxon>
        <taxon>Lygus</taxon>
    </lineage>
</organism>
<evidence type="ECO:0000313" key="2">
    <source>
        <dbReference type="EMBL" id="JAQ10981.1"/>
    </source>
</evidence>
<dbReference type="EMBL" id="GBHO01010956">
    <property type="protein sequence ID" value="JAG32648.1"/>
    <property type="molecule type" value="Transcribed_RNA"/>
</dbReference>
<name>A0A0A9YNI6_LYGHE</name>
<evidence type="ECO:0000313" key="1">
    <source>
        <dbReference type="EMBL" id="JAG32648.1"/>
    </source>
</evidence>
<dbReference type="EMBL" id="GDHC01007648">
    <property type="protein sequence ID" value="JAQ10981.1"/>
    <property type="molecule type" value="Transcribed_RNA"/>
</dbReference>
<reference evidence="2" key="3">
    <citation type="journal article" date="2016" name="Gigascience">
        <title>De novo construction of an expanded transcriptome assembly for the western tarnished plant bug, Lygus hesperus.</title>
        <authorList>
            <person name="Tassone E.E."/>
            <person name="Geib S.M."/>
            <person name="Hall B."/>
            <person name="Fabrick J.A."/>
            <person name="Brent C.S."/>
            <person name="Hull J.J."/>
        </authorList>
    </citation>
    <scope>NUCLEOTIDE SEQUENCE</scope>
</reference>
<dbReference type="AlphaFoldDB" id="A0A0A9YNI6"/>
<gene>
    <name evidence="1" type="primary">P40</name>
    <name evidence="1" type="ORF">CM83_3738</name>
    <name evidence="2" type="ORF">g.97832</name>
</gene>
<sequence>MVVYFNTPPNHLRYFSISHLYVGASSYKSLPGHTSYFIVEITTPPTCGEVIFDILQKQLTNAVDRAVCNTITLVVGSYLVRAVLQVVKRRWVTCNFACLCIDKDGSLL</sequence>
<reference evidence="1" key="2">
    <citation type="submission" date="2014-07" db="EMBL/GenBank/DDBJ databases">
        <authorList>
            <person name="Hull J."/>
        </authorList>
    </citation>
    <scope>NUCLEOTIDE SEQUENCE</scope>
</reference>
<accession>A0A0A9YNI6</accession>
<proteinExistence type="predicted"/>